<evidence type="ECO:0000256" key="6">
    <source>
        <dbReference type="SAM" id="Phobius"/>
    </source>
</evidence>
<evidence type="ECO:0000313" key="8">
    <source>
        <dbReference type="EMBL" id="CAI6099256.1"/>
    </source>
</evidence>
<keyword evidence="4 6" id="KW-1133">Transmembrane helix</keyword>
<feature type="transmembrane region" description="Helical" evidence="6">
    <location>
        <begin position="352"/>
        <end position="372"/>
    </location>
</feature>
<feature type="transmembrane region" description="Helical" evidence="6">
    <location>
        <begin position="140"/>
        <end position="159"/>
    </location>
</feature>
<dbReference type="PROSITE" id="PS50850">
    <property type="entry name" value="MFS"/>
    <property type="match status" value="1"/>
</dbReference>
<keyword evidence="5 6" id="KW-0472">Membrane</keyword>
<evidence type="ECO:0000259" key="7">
    <source>
        <dbReference type="PROSITE" id="PS50850"/>
    </source>
</evidence>
<dbReference type="SUPFAM" id="SSF103473">
    <property type="entry name" value="MFS general substrate transporter"/>
    <property type="match status" value="1"/>
</dbReference>
<sequence length="473" mass="52477">MEEEKGSSLEHRETADKGPKILADLQHAKIVDTLHNDEALKVLAAWVGDEDWEPEEEKKLVRRIDRTLLVILTLTYGLQYYDKAMLSQAALFGLCTDLELTVGERYSLSASIFYLGFIVGATPAILLAQRFPIERVCSGIVFIWGACVMCTVACKNYQSFYAQRFFLGFLESGVSPMFMLVVGGWYKRDEQALRMGIWYCATGYVALIAPLINFGLGHIKGGTLNSWQYMYVIAGAITILWGFVILFFLPPDPIRARGFTERERYIEVARLRVNNAGVRNTHFKWQQAFEVLVDIRFWLTFSMAFLIMIANGPVSTFIPIFISNFGYSTLNSLLLSMPAGVVIGTIDEKGGLLFACYILATFGGGYAVLMGLQIANTAGYTKRSVTSSGVFVGYCLGNFVGPMVFKNSDAPGYAPGFIVTVVTSIAASVLAIVYSYVCIWENGRRDKSGVGEGFDHAYEDDLTDMKVRAPIQT</sequence>
<dbReference type="GO" id="GO:0016020">
    <property type="term" value="C:membrane"/>
    <property type="evidence" value="ECO:0007669"/>
    <property type="project" value="UniProtKB-SubCell"/>
</dbReference>
<dbReference type="InterPro" id="IPR036259">
    <property type="entry name" value="MFS_trans_sf"/>
</dbReference>
<dbReference type="Proteomes" id="UP001160390">
    <property type="component" value="Unassembled WGS sequence"/>
</dbReference>
<evidence type="ECO:0000313" key="9">
    <source>
        <dbReference type="Proteomes" id="UP001160390"/>
    </source>
</evidence>
<evidence type="ECO:0000256" key="3">
    <source>
        <dbReference type="ARBA" id="ARBA00022692"/>
    </source>
</evidence>
<feature type="transmembrane region" description="Helical" evidence="6">
    <location>
        <begin position="384"/>
        <end position="405"/>
    </location>
</feature>
<feature type="domain" description="Major facilitator superfamily (MFS) profile" evidence="7">
    <location>
        <begin position="68"/>
        <end position="473"/>
    </location>
</feature>
<organism evidence="8 9">
    <name type="scientific">Clonostachys chloroleuca</name>
    <dbReference type="NCBI Taxonomy" id="1926264"/>
    <lineage>
        <taxon>Eukaryota</taxon>
        <taxon>Fungi</taxon>
        <taxon>Dikarya</taxon>
        <taxon>Ascomycota</taxon>
        <taxon>Pezizomycotina</taxon>
        <taxon>Sordariomycetes</taxon>
        <taxon>Hypocreomycetidae</taxon>
        <taxon>Hypocreales</taxon>
        <taxon>Bionectriaceae</taxon>
        <taxon>Clonostachys</taxon>
    </lineage>
</organism>
<dbReference type="InterPro" id="IPR020846">
    <property type="entry name" value="MFS_dom"/>
</dbReference>
<reference evidence="8" key="1">
    <citation type="submission" date="2023-01" db="EMBL/GenBank/DDBJ databases">
        <authorList>
            <person name="Piombo E."/>
        </authorList>
    </citation>
    <scope>NUCLEOTIDE SEQUENCE</scope>
</reference>
<feature type="transmembrane region" description="Helical" evidence="6">
    <location>
        <begin position="417"/>
        <end position="437"/>
    </location>
</feature>
<dbReference type="Pfam" id="PF07690">
    <property type="entry name" value="MFS_1"/>
    <property type="match status" value="1"/>
</dbReference>
<protein>
    <recommendedName>
        <fullName evidence="7">Major facilitator superfamily (MFS) profile domain-containing protein</fullName>
    </recommendedName>
</protein>
<name>A0AA35QC33_9HYPO</name>
<feature type="transmembrane region" description="Helical" evidence="6">
    <location>
        <begin position="106"/>
        <end position="128"/>
    </location>
</feature>
<dbReference type="Gene3D" id="1.20.1250.20">
    <property type="entry name" value="MFS general substrate transporter like domains"/>
    <property type="match status" value="1"/>
</dbReference>
<proteinExistence type="predicted"/>
<accession>A0AA35QC33</accession>
<dbReference type="EMBL" id="CABFNP030001316">
    <property type="protein sequence ID" value="CAI6099256.1"/>
    <property type="molecule type" value="Genomic_DNA"/>
</dbReference>
<evidence type="ECO:0000256" key="4">
    <source>
        <dbReference type="ARBA" id="ARBA00022989"/>
    </source>
</evidence>
<evidence type="ECO:0000256" key="5">
    <source>
        <dbReference type="ARBA" id="ARBA00023136"/>
    </source>
</evidence>
<dbReference type="AlphaFoldDB" id="A0AA35QC33"/>
<dbReference type="InterPro" id="IPR011701">
    <property type="entry name" value="MFS"/>
</dbReference>
<feature type="transmembrane region" description="Helical" evidence="6">
    <location>
        <begin position="297"/>
        <end position="322"/>
    </location>
</feature>
<feature type="transmembrane region" description="Helical" evidence="6">
    <location>
        <begin position="197"/>
        <end position="216"/>
    </location>
</feature>
<keyword evidence="2" id="KW-0813">Transport</keyword>
<comment type="caution">
    <text evidence="8">The sequence shown here is derived from an EMBL/GenBank/DDBJ whole genome shotgun (WGS) entry which is preliminary data.</text>
</comment>
<comment type="subcellular location">
    <subcellularLocation>
        <location evidence="1">Membrane</location>
        <topology evidence="1">Multi-pass membrane protein</topology>
    </subcellularLocation>
</comment>
<dbReference type="GO" id="GO:0022857">
    <property type="term" value="F:transmembrane transporter activity"/>
    <property type="evidence" value="ECO:0007669"/>
    <property type="project" value="InterPro"/>
</dbReference>
<gene>
    <name evidence="8" type="ORF">CCHLO57077_00009578</name>
</gene>
<evidence type="ECO:0000256" key="2">
    <source>
        <dbReference type="ARBA" id="ARBA00022448"/>
    </source>
</evidence>
<keyword evidence="9" id="KW-1185">Reference proteome</keyword>
<feature type="transmembrane region" description="Helical" evidence="6">
    <location>
        <begin position="165"/>
        <end position="185"/>
    </location>
</feature>
<feature type="transmembrane region" description="Helical" evidence="6">
    <location>
        <begin position="228"/>
        <end position="249"/>
    </location>
</feature>
<keyword evidence="3 6" id="KW-0812">Transmembrane</keyword>
<evidence type="ECO:0000256" key="1">
    <source>
        <dbReference type="ARBA" id="ARBA00004141"/>
    </source>
</evidence>
<dbReference type="PANTHER" id="PTHR43791">
    <property type="entry name" value="PERMEASE-RELATED"/>
    <property type="match status" value="1"/>
</dbReference>
<dbReference type="PANTHER" id="PTHR43791:SF35">
    <property type="entry name" value="MAJOR FACILITATOR SUPERFAMILY (MFS) PROFILE DOMAIN-CONTAINING PROTEIN"/>
    <property type="match status" value="1"/>
</dbReference>